<organism evidence="2 3">
    <name type="scientific">Lipomyces tetrasporus</name>
    <dbReference type="NCBI Taxonomy" id="54092"/>
    <lineage>
        <taxon>Eukaryota</taxon>
        <taxon>Fungi</taxon>
        <taxon>Dikarya</taxon>
        <taxon>Ascomycota</taxon>
        <taxon>Saccharomycotina</taxon>
        <taxon>Lipomycetes</taxon>
        <taxon>Lipomycetales</taxon>
        <taxon>Lipomycetaceae</taxon>
        <taxon>Lipomyces</taxon>
    </lineage>
</organism>
<dbReference type="CDD" id="cd23703">
    <property type="entry name" value="mS26_PET12"/>
    <property type="match status" value="1"/>
</dbReference>
<keyword evidence="1" id="KW-0175">Coiled coil</keyword>
<dbReference type="EMBL" id="JARPMG010000001">
    <property type="protein sequence ID" value="KAJ8104274.1"/>
    <property type="molecule type" value="Genomic_DNA"/>
</dbReference>
<evidence type="ECO:0000256" key="1">
    <source>
        <dbReference type="SAM" id="Coils"/>
    </source>
</evidence>
<gene>
    <name evidence="2" type="ORF">POJ06DRAFT_16963</name>
</gene>
<feature type="coiled-coil region" evidence="1">
    <location>
        <begin position="97"/>
        <end position="124"/>
    </location>
</feature>
<dbReference type="InterPro" id="IPR058940">
    <property type="entry name" value="mS26_fungi"/>
</dbReference>
<evidence type="ECO:0000313" key="3">
    <source>
        <dbReference type="Proteomes" id="UP001217417"/>
    </source>
</evidence>
<comment type="caution">
    <text evidence="2">The sequence shown here is derived from an EMBL/GenBank/DDBJ whole genome shotgun (WGS) entry which is preliminary data.</text>
</comment>
<dbReference type="Pfam" id="PF26163">
    <property type="entry name" value="mS26"/>
    <property type="match status" value="1"/>
</dbReference>
<dbReference type="GeneID" id="80879880"/>
<reference evidence="2" key="1">
    <citation type="submission" date="2023-03" db="EMBL/GenBank/DDBJ databases">
        <title>Near-Complete genome sequence of Lipomyces tetrasporous NRRL Y-64009, an oleaginous yeast capable of growing on lignocellulosic hydrolysates.</title>
        <authorList>
            <consortium name="Lawrence Berkeley National Laboratory"/>
            <person name="Jagtap S.S."/>
            <person name="Liu J.-J."/>
            <person name="Walukiewicz H.E."/>
            <person name="Pangilinan J."/>
            <person name="Lipzen A."/>
            <person name="Ahrendt S."/>
            <person name="Koriabine M."/>
            <person name="Cobaugh K."/>
            <person name="Salamov A."/>
            <person name="Yoshinaga Y."/>
            <person name="Ng V."/>
            <person name="Daum C."/>
            <person name="Grigoriev I.V."/>
            <person name="Slininger P.J."/>
            <person name="Dien B.S."/>
            <person name="Jin Y.-S."/>
            <person name="Rao C.V."/>
        </authorList>
    </citation>
    <scope>NUCLEOTIDE SEQUENCE</scope>
    <source>
        <strain evidence="2">NRRL Y-64009</strain>
    </source>
</reference>
<protein>
    <submittedName>
        <fullName evidence="2">Uncharacterized protein</fullName>
    </submittedName>
</protein>
<keyword evidence="3" id="KW-1185">Reference proteome</keyword>
<dbReference type="RefSeq" id="XP_056047724.1">
    <property type="nucleotide sequence ID" value="XM_056184714.1"/>
</dbReference>
<proteinExistence type="predicted"/>
<dbReference type="AlphaFoldDB" id="A0AAD7VWQ0"/>
<dbReference type="Proteomes" id="UP001217417">
    <property type="component" value="Unassembled WGS sequence"/>
</dbReference>
<accession>A0AAD7VWQ0</accession>
<name>A0AAD7VWQ0_9ASCO</name>
<sequence>MSGGKRLSGILPRPRQVLEFPPLRQKKVDQGYAEGIQHPPGSLREPIIKPFPHLKSLVHKSSPNPRQNGVKNYKDEISRLRRTYYRQAIAAAYDRYMMNLRKQAAAAEVEKERLEKQKTGLKLRMEDRIFTLPTVESFLLTYHPPATDPEVKRAEKLHRQSAQIHRLTQEVQRRARQLVDLHQNAETFIVSIDELNKRIDEEFADDKEFPLVDYSYRTLSALVNERMRPGYGLDERDGVYSTVVRELVGTSFRGRPGYAEIEEALTTQVEPDAEKTKAE</sequence>
<evidence type="ECO:0000313" key="2">
    <source>
        <dbReference type="EMBL" id="KAJ8104274.1"/>
    </source>
</evidence>